<keyword evidence="1" id="KW-0812">Transmembrane</keyword>
<keyword evidence="1" id="KW-0472">Membrane</keyword>
<dbReference type="Gene3D" id="3.40.50.150">
    <property type="entry name" value="Vaccinia Virus protein VP39"/>
    <property type="match status" value="1"/>
</dbReference>
<dbReference type="CDD" id="cd02440">
    <property type="entry name" value="AdoMet_MTases"/>
    <property type="match status" value="1"/>
</dbReference>
<proteinExistence type="predicted"/>
<evidence type="ECO:0000259" key="2">
    <source>
        <dbReference type="Pfam" id="PF08241"/>
    </source>
</evidence>
<dbReference type="PANTHER" id="PTHR42912:SF83">
    <property type="entry name" value="METHYLTRANSFERASE TYPE 11 DOMAIN-CONTAINING PROTEIN"/>
    <property type="match status" value="1"/>
</dbReference>
<dbReference type="EMBL" id="HG937691">
    <property type="protein sequence ID" value="CDP33091.1"/>
    <property type="molecule type" value="Genomic_DNA"/>
</dbReference>
<dbReference type="SUPFAM" id="SSF53335">
    <property type="entry name" value="S-adenosyl-L-methionine-dependent methyltransferases"/>
    <property type="match status" value="1"/>
</dbReference>
<dbReference type="InterPro" id="IPR013216">
    <property type="entry name" value="Methyltransf_11"/>
</dbReference>
<dbReference type="InterPro" id="IPR050508">
    <property type="entry name" value="Methyltransf_Superfamily"/>
</dbReference>
<dbReference type="InterPro" id="IPR029063">
    <property type="entry name" value="SAM-dependent_MTases_sf"/>
</dbReference>
<gene>
    <name evidence="3" type="ORF">GNLVRS02_ARAD1A01562g</name>
</gene>
<reference evidence="3" key="2">
    <citation type="submission" date="2014-06" db="EMBL/GenBank/DDBJ databases">
        <title>The complete genome of Blastobotrys (Arxula) adeninivorans LS3 - a yeast of biotechnological interest.</title>
        <authorList>
            <person name="Kunze G."/>
            <person name="Gaillardin C."/>
            <person name="Czernicka M."/>
            <person name="Durrens P."/>
            <person name="Martin T."/>
            <person name="Boer E."/>
            <person name="Gabaldon T."/>
            <person name="Cruz J."/>
            <person name="Talla E."/>
            <person name="Marck C."/>
            <person name="Goffeau A."/>
            <person name="Barbe V."/>
            <person name="Baret P."/>
            <person name="Baronian K."/>
            <person name="Beier S."/>
            <person name="Bleykasten C."/>
            <person name="Bode R."/>
            <person name="Casaregola S."/>
            <person name="Despons L."/>
            <person name="Fairhead C."/>
            <person name="Giersberg M."/>
            <person name="Gierski P."/>
            <person name="Hahnel U."/>
            <person name="Hartmann A."/>
            <person name="Jankowska D."/>
            <person name="Jubin C."/>
            <person name="Jung P."/>
            <person name="Lafontaine I."/>
            <person name="Leh-Louis V."/>
            <person name="Lemaire M."/>
            <person name="Marcet-Houben M."/>
            <person name="Mascher M."/>
            <person name="Morel G."/>
            <person name="Richard G.-F."/>
            <person name="Riechen J."/>
            <person name="Sacerdot C."/>
            <person name="Sarkar A."/>
            <person name="Savel G."/>
            <person name="Schacherer J."/>
            <person name="Sherman D."/>
            <person name="Straub M.-L."/>
            <person name="Stein N."/>
            <person name="Thierry A."/>
            <person name="Trautwein-Schult A."/>
            <person name="Westhof E."/>
            <person name="Worch S."/>
            <person name="Dujon B."/>
            <person name="Souciet J.-L."/>
            <person name="Wincker P."/>
            <person name="Scholz U."/>
            <person name="Neuveglise N."/>
        </authorList>
    </citation>
    <scope>NUCLEOTIDE SEQUENCE</scope>
    <source>
        <strain evidence="3">LS3</strain>
    </source>
</reference>
<evidence type="ECO:0000256" key="1">
    <source>
        <dbReference type="SAM" id="Phobius"/>
    </source>
</evidence>
<dbReference type="Pfam" id="PF08241">
    <property type="entry name" value="Methyltransf_11"/>
    <property type="match status" value="1"/>
</dbReference>
<dbReference type="PhylomeDB" id="A0A060T1N0"/>
<reference evidence="3" key="1">
    <citation type="submission" date="2014-02" db="EMBL/GenBank/DDBJ databases">
        <authorList>
            <person name="Genoscope - CEA"/>
        </authorList>
    </citation>
    <scope>NUCLEOTIDE SEQUENCE</scope>
    <source>
        <strain evidence="3">LS3</strain>
    </source>
</reference>
<evidence type="ECO:0000313" key="3">
    <source>
        <dbReference type="EMBL" id="CDP33091.1"/>
    </source>
</evidence>
<organism evidence="3">
    <name type="scientific">Blastobotrys adeninivorans</name>
    <name type="common">Yeast</name>
    <name type="synonym">Arxula adeninivorans</name>
    <dbReference type="NCBI Taxonomy" id="409370"/>
    <lineage>
        <taxon>Eukaryota</taxon>
        <taxon>Fungi</taxon>
        <taxon>Dikarya</taxon>
        <taxon>Ascomycota</taxon>
        <taxon>Saccharomycotina</taxon>
        <taxon>Dipodascomycetes</taxon>
        <taxon>Dipodascales</taxon>
        <taxon>Trichomonascaceae</taxon>
        <taxon>Blastobotrys</taxon>
    </lineage>
</organism>
<accession>A0A060T1N0</accession>
<feature type="transmembrane region" description="Helical" evidence="1">
    <location>
        <begin position="86"/>
        <end position="106"/>
    </location>
</feature>
<dbReference type="AlphaFoldDB" id="A0A060T1N0"/>
<sequence length="354" mass="39751">MIRIGLGSSLRCPKAPLCAGLKGQSQASVLVKQLSTFSVLRARMEPSGPKPIRPVPKRKGIDLSPLERAKEKFDNYNKDPKFKRKAAIVLIGFYLVTALFGIRYLYETKHRATGEPSKNKSLEEALKEAEEMTGQDTTAVYDGLAEEYDSKIRWEEFLSSIWLRRRQLMKHVSGDALEVSCGTGRNVPYLHTDKVTSLTFVDSSTPMLQVAKAKFDKKYGDFHPVQFVQGKAEDLVAIASKSGQKFDTVFESFGLCSHENPDLALQNFGKLLKPGGKIVLLEHGRSTNDSMNRRMDEKAERRAKEWGCRWNLDIKAIVERSGLEIVEEERFHFGTTYFYVLKPKGSGANSSTSS</sequence>
<dbReference type="PANTHER" id="PTHR42912">
    <property type="entry name" value="METHYLTRANSFERASE"/>
    <property type="match status" value="1"/>
</dbReference>
<protein>
    <submittedName>
        <fullName evidence="3">ARAD1A01562p</fullName>
    </submittedName>
</protein>
<feature type="domain" description="Methyltransferase type 11" evidence="2">
    <location>
        <begin position="177"/>
        <end position="280"/>
    </location>
</feature>
<dbReference type="GO" id="GO:0008757">
    <property type="term" value="F:S-adenosylmethionine-dependent methyltransferase activity"/>
    <property type="evidence" value="ECO:0007669"/>
    <property type="project" value="InterPro"/>
</dbReference>
<keyword evidence="1" id="KW-1133">Transmembrane helix</keyword>
<name>A0A060T1N0_BLAAD</name>